<dbReference type="InterPro" id="IPR006195">
    <property type="entry name" value="aa-tRNA-synth_II"/>
</dbReference>
<dbReference type="Gene3D" id="3.30.1360.30">
    <property type="entry name" value="GAD-like domain"/>
    <property type="match status" value="1"/>
</dbReference>
<feature type="domain" description="Aminoacyl-transfer RNA synthetases class-II family profile" evidence="8">
    <location>
        <begin position="435"/>
        <end position="902"/>
    </location>
</feature>
<sequence length="934" mass="102889">MAGFQRLEAIEWNEKYLSSAKHDLSSSAASNISLSELLDISEDRPGSEKALKLHEVKLQGNDTGLGSIHLRKNLAALYSVRSAGVTEHDIIITNGGTAADYTVFSALLTSGDHVICQHPVDELLYKIPASLGVGVTWWNADPAKKWAVDIDELKTLIRDNTKLIAIQSPCDPTGAIVSKPTLEALVELAEEKGITILADETYRPLFHSILPSDDDFPPSTINLGYKKVVVTGGTDVDSLPSTPAPDDDSQNQVQLYGYITSHRPSKGFDFIQLVDPRLELAVQVIFPHSVSTAKVGESPSVESHIDAEESSEERESSDGEVSEGQLSIFRAARPHTPIRISGTVVPRLKRPKKVHKRVPSGESATPQKKKPDTTVRTLDPYVGDIDLISHVEIRADSYKFLNGVPSDLTAKCDTVFPPESRHLQFRTDSDLRRRIRLRSRLAGKIREHMLSNDFDEIETPLLFKSTPEGAREFIVPTRKKGLAYALPQSPQQYKQVLMASGIWRYFQFAKCFRDEDLRADRQPEFTQLDLEMAFASSADVMAAVEDLLIHAVWPNVPGIAPLQMPLSTEFEFESVDPEYRNLAFPQLTYTAAMTRFGSDKPDTRLGSEIHRVDHWLSPNVKTMVTSHDDPVVEMVKICMQGCEPADSQKFVTTFLETSPKASYTNDSARIPGVAVFDPLKPLHGLASFGHEGAAKVEEEFDPEPGDVLILYSRDGKPFTGGSTALGDLRRDIYQHAISEGLIPSPSGYSALWVTDFPLFSPTEDSEPGQGGSAGICSTHHPFTAPKQNQDLSVSTFKKDPLSIIGDHYDLVINGVEVGGGSCRIHREFMQEFVLREVLKMESERVQDFGHLLRALRSGCPPHAGFALGFDRLMAMLTNSATVRDVIAFPKYADGEDKFAGAPSPITQDQLATYHLAAADDKVAHVTTPKLSRKA</sequence>
<evidence type="ECO:0000256" key="6">
    <source>
        <dbReference type="ARBA" id="ARBA00023146"/>
    </source>
</evidence>
<dbReference type="Proteomes" id="UP000077002">
    <property type="component" value="Unassembled WGS sequence"/>
</dbReference>
<dbReference type="HAMAP" id="MF_00044">
    <property type="entry name" value="Asp_tRNA_synth_type1"/>
    <property type="match status" value="1"/>
</dbReference>
<accession>A0A177F6L2</accession>
<dbReference type="InterPro" id="IPR045864">
    <property type="entry name" value="aa-tRNA-synth_II/BPL/LPL"/>
</dbReference>
<proteinExistence type="inferred from homology"/>
<dbReference type="InterPro" id="IPR015422">
    <property type="entry name" value="PyrdxlP-dep_Trfase_small"/>
</dbReference>
<dbReference type="GO" id="GO:0006422">
    <property type="term" value="P:aspartyl-tRNA aminoacylation"/>
    <property type="evidence" value="ECO:0007669"/>
    <property type="project" value="TreeGrafter"/>
</dbReference>
<evidence type="ECO:0000256" key="1">
    <source>
        <dbReference type="ARBA" id="ARBA00006303"/>
    </source>
</evidence>
<dbReference type="Pfam" id="PF00152">
    <property type="entry name" value="tRNA-synt_2"/>
    <property type="match status" value="1"/>
</dbReference>
<feature type="region of interest" description="Disordered" evidence="7">
    <location>
        <begin position="762"/>
        <end position="781"/>
    </location>
</feature>
<dbReference type="GO" id="GO:0030170">
    <property type="term" value="F:pyridoxal phosphate binding"/>
    <property type="evidence" value="ECO:0007669"/>
    <property type="project" value="InterPro"/>
</dbReference>
<dbReference type="GO" id="GO:0005524">
    <property type="term" value="F:ATP binding"/>
    <property type="evidence" value="ECO:0007669"/>
    <property type="project" value="UniProtKB-KW"/>
</dbReference>
<feature type="region of interest" description="Disordered" evidence="7">
    <location>
        <begin position="295"/>
        <end position="323"/>
    </location>
</feature>
<dbReference type="GO" id="GO:0004815">
    <property type="term" value="F:aspartate-tRNA ligase activity"/>
    <property type="evidence" value="ECO:0007669"/>
    <property type="project" value="TreeGrafter"/>
</dbReference>
<protein>
    <recommendedName>
        <fullName evidence="8">Aminoacyl-transfer RNA synthetases class-II family profile domain-containing protein</fullName>
    </recommendedName>
</protein>
<gene>
    <name evidence="9" type="ORF">AYO21_06847</name>
</gene>
<dbReference type="PRINTS" id="PR01042">
    <property type="entry name" value="TRNASYNTHASP"/>
</dbReference>
<dbReference type="InterPro" id="IPR015421">
    <property type="entry name" value="PyrdxlP-dep_Trfase_major"/>
</dbReference>
<dbReference type="OrthoDB" id="439710at2759"/>
<feature type="compositionally biased region" description="Basic and acidic residues" evidence="7">
    <location>
        <begin position="303"/>
        <end position="317"/>
    </location>
</feature>
<dbReference type="InterPro" id="IPR004839">
    <property type="entry name" value="Aminotransferase_I/II_large"/>
</dbReference>
<dbReference type="GO" id="GO:0005739">
    <property type="term" value="C:mitochondrion"/>
    <property type="evidence" value="ECO:0007669"/>
    <property type="project" value="TreeGrafter"/>
</dbReference>
<dbReference type="RefSeq" id="XP_022510921.1">
    <property type="nucleotide sequence ID" value="XM_022656806.1"/>
</dbReference>
<dbReference type="Gene3D" id="3.40.640.10">
    <property type="entry name" value="Type I PLP-dependent aspartate aminotransferase-like (Major domain)"/>
    <property type="match status" value="1"/>
</dbReference>
<feature type="compositionally biased region" description="Basic residues" evidence="7">
    <location>
        <begin position="348"/>
        <end position="358"/>
    </location>
</feature>
<keyword evidence="4" id="KW-0067">ATP-binding</keyword>
<reference evidence="9 10" key="1">
    <citation type="submission" date="2016-03" db="EMBL/GenBank/DDBJ databases">
        <title>Draft genome sequence of the Fonsecaea monophora CBS 269.37.</title>
        <authorList>
            <person name="Bombassaro A."/>
            <person name="Vinicius W.A."/>
            <person name="De Hoog S."/>
            <person name="Sun J."/>
            <person name="Souza E.M."/>
            <person name="Raittz R.T."/>
            <person name="Costa F."/>
            <person name="Leao A.C."/>
            <person name="Tadra-Sfeir M.Z."/>
            <person name="Baura V."/>
            <person name="Balsanelli E."/>
            <person name="Pedrosa F.O."/>
            <person name="Moreno L.F."/>
            <person name="Steffens M.B."/>
            <person name="Xi L."/>
            <person name="Bocca A.L."/>
            <person name="Felipe M.S."/>
            <person name="Teixeira M."/>
            <person name="Telles Filho F.Q."/>
            <person name="Azevedo C.M."/>
            <person name="Gomes R."/>
            <person name="Vicente V.A."/>
        </authorList>
    </citation>
    <scope>NUCLEOTIDE SEQUENCE [LARGE SCALE GENOMIC DNA]</scope>
    <source>
        <strain evidence="9 10">CBS 269.37</strain>
    </source>
</reference>
<evidence type="ECO:0000256" key="2">
    <source>
        <dbReference type="ARBA" id="ARBA00022598"/>
    </source>
</evidence>
<keyword evidence="2" id="KW-0436">Ligase</keyword>
<dbReference type="Gene3D" id="3.90.1150.10">
    <property type="entry name" value="Aspartate Aminotransferase, domain 1"/>
    <property type="match status" value="1"/>
</dbReference>
<dbReference type="PANTHER" id="PTHR22594:SF5">
    <property type="entry name" value="ASPARTATE--TRNA LIGASE, MITOCHONDRIAL"/>
    <property type="match status" value="1"/>
</dbReference>
<dbReference type="InterPro" id="IPR004364">
    <property type="entry name" value="Aa-tRNA-synt_II"/>
</dbReference>
<evidence type="ECO:0000256" key="3">
    <source>
        <dbReference type="ARBA" id="ARBA00022741"/>
    </source>
</evidence>
<dbReference type="EMBL" id="LVKK01000049">
    <property type="protein sequence ID" value="OAG38969.1"/>
    <property type="molecule type" value="Genomic_DNA"/>
</dbReference>
<dbReference type="Gene3D" id="3.30.930.10">
    <property type="entry name" value="Bira Bifunctional Protein, Domain 2"/>
    <property type="match status" value="1"/>
</dbReference>
<dbReference type="PANTHER" id="PTHR22594">
    <property type="entry name" value="ASPARTYL/LYSYL-TRNA SYNTHETASE"/>
    <property type="match status" value="1"/>
</dbReference>
<keyword evidence="10" id="KW-1185">Reference proteome</keyword>
<dbReference type="NCBIfam" id="TIGR00459">
    <property type="entry name" value="aspS_bact"/>
    <property type="match status" value="1"/>
</dbReference>
<comment type="caution">
    <text evidence="9">The sequence shown here is derived from an EMBL/GenBank/DDBJ whole genome shotgun (WGS) entry which is preliminary data.</text>
</comment>
<dbReference type="SUPFAM" id="SSF55681">
    <property type="entry name" value="Class II aaRS and biotin synthetases"/>
    <property type="match status" value="1"/>
</dbReference>
<comment type="similarity">
    <text evidence="1">Belongs to the class-II aminoacyl-tRNA synthetase family. Type 1 subfamily.</text>
</comment>
<name>A0A177F6L2_9EURO</name>
<evidence type="ECO:0000256" key="7">
    <source>
        <dbReference type="SAM" id="MobiDB-lite"/>
    </source>
</evidence>
<dbReference type="PROSITE" id="PS50862">
    <property type="entry name" value="AA_TRNA_LIGASE_II"/>
    <property type="match status" value="1"/>
</dbReference>
<dbReference type="CDD" id="cd00609">
    <property type="entry name" value="AAT_like"/>
    <property type="match status" value="1"/>
</dbReference>
<evidence type="ECO:0000313" key="9">
    <source>
        <dbReference type="EMBL" id="OAG38969.1"/>
    </source>
</evidence>
<evidence type="ECO:0000256" key="5">
    <source>
        <dbReference type="ARBA" id="ARBA00022917"/>
    </source>
</evidence>
<dbReference type="InterPro" id="IPR004115">
    <property type="entry name" value="GAD-like_sf"/>
</dbReference>
<dbReference type="Pfam" id="PF00155">
    <property type="entry name" value="Aminotran_1_2"/>
    <property type="match status" value="1"/>
</dbReference>
<evidence type="ECO:0000256" key="4">
    <source>
        <dbReference type="ARBA" id="ARBA00022840"/>
    </source>
</evidence>
<evidence type="ECO:0000313" key="10">
    <source>
        <dbReference type="Proteomes" id="UP000077002"/>
    </source>
</evidence>
<dbReference type="InterPro" id="IPR002312">
    <property type="entry name" value="Asp/Asn-tRNA-synth_IIb"/>
</dbReference>
<dbReference type="AlphaFoldDB" id="A0A177F6L2"/>
<dbReference type="InterPro" id="IPR004524">
    <property type="entry name" value="Asp-tRNA-ligase_1"/>
</dbReference>
<dbReference type="SUPFAM" id="SSF53383">
    <property type="entry name" value="PLP-dependent transferases"/>
    <property type="match status" value="1"/>
</dbReference>
<keyword evidence="6" id="KW-0030">Aminoacyl-tRNA synthetase</keyword>
<dbReference type="GeneID" id="34602005"/>
<feature type="region of interest" description="Disordered" evidence="7">
    <location>
        <begin position="348"/>
        <end position="374"/>
    </location>
</feature>
<keyword evidence="5" id="KW-0648">Protein biosynthesis</keyword>
<organism evidence="9 10">
    <name type="scientific">Fonsecaea monophora</name>
    <dbReference type="NCBI Taxonomy" id="254056"/>
    <lineage>
        <taxon>Eukaryota</taxon>
        <taxon>Fungi</taxon>
        <taxon>Dikarya</taxon>
        <taxon>Ascomycota</taxon>
        <taxon>Pezizomycotina</taxon>
        <taxon>Eurotiomycetes</taxon>
        <taxon>Chaetothyriomycetidae</taxon>
        <taxon>Chaetothyriales</taxon>
        <taxon>Herpotrichiellaceae</taxon>
        <taxon>Fonsecaea</taxon>
    </lineage>
</organism>
<dbReference type="InterPro" id="IPR015424">
    <property type="entry name" value="PyrdxlP-dep_Trfase"/>
</dbReference>
<keyword evidence="3" id="KW-0547">Nucleotide-binding</keyword>
<evidence type="ECO:0000259" key="8">
    <source>
        <dbReference type="PROSITE" id="PS50862"/>
    </source>
</evidence>